<dbReference type="STRING" id="34508.A0A4U8UWN5"/>
<dbReference type="OrthoDB" id="5827120at2759"/>
<reference evidence="2 3" key="1">
    <citation type="journal article" date="2015" name="Genome Biol.">
        <title>Comparative genomics of Steinernema reveals deeply conserved gene regulatory networks.</title>
        <authorList>
            <person name="Dillman A.R."/>
            <person name="Macchietto M."/>
            <person name="Porter C.F."/>
            <person name="Rogers A."/>
            <person name="Williams B."/>
            <person name="Antoshechkin I."/>
            <person name="Lee M.M."/>
            <person name="Goodwin Z."/>
            <person name="Lu X."/>
            <person name="Lewis E.E."/>
            <person name="Goodrich-Blair H."/>
            <person name="Stock S.P."/>
            <person name="Adams B.J."/>
            <person name="Sternberg P.W."/>
            <person name="Mortazavi A."/>
        </authorList>
    </citation>
    <scope>NUCLEOTIDE SEQUENCE [LARGE SCALE GENOMIC DNA]</scope>
    <source>
        <strain evidence="2 3">ALL</strain>
    </source>
</reference>
<comment type="caution">
    <text evidence="2">The sequence shown here is derived from an EMBL/GenBank/DDBJ whole genome shotgun (WGS) entry which is preliminary data.</text>
</comment>
<name>A0A4U8UWN5_STECR</name>
<proteinExistence type="predicted"/>
<evidence type="ECO:0000313" key="3">
    <source>
        <dbReference type="Proteomes" id="UP000298663"/>
    </source>
</evidence>
<gene>
    <name evidence="2" type="ORF">L596_004219</name>
</gene>
<evidence type="ECO:0000313" key="2">
    <source>
        <dbReference type="EMBL" id="TMS37245.1"/>
    </source>
</evidence>
<evidence type="ECO:0000256" key="1">
    <source>
        <dbReference type="SAM" id="SignalP"/>
    </source>
</evidence>
<reference evidence="2 3" key="2">
    <citation type="journal article" date="2019" name="G3 (Bethesda)">
        <title>Hybrid Assembly of the Genome of the Entomopathogenic Nematode Steinernema carpocapsae Identifies the X-Chromosome.</title>
        <authorList>
            <person name="Serra L."/>
            <person name="Macchietto M."/>
            <person name="Macias-Munoz A."/>
            <person name="McGill C.J."/>
            <person name="Rodriguez I.M."/>
            <person name="Rodriguez B."/>
            <person name="Murad R."/>
            <person name="Mortazavi A."/>
        </authorList>
    </citation>
    <scope>NUCLEOTIDE SEQUENCE [LARGE SCALE GENOMIC DNA]</scope>
    <source>
        <strain evidence="2 3">ALL</strain>
    </source>
</reference>
<dbReference type="EMBL" id="CM016762">
    <property type="protein sequence ID" value="TMS37245.1"/>
    <property type="molecule type" value="Genomic_DNA"/>
</dbReference>
<feature type="signal peptide" evidence="1">
    <location>
        <begin position="1"/>
        <end position="24"/>
    </location>
</feature>
<organism evidence="2 3">
    <name type="scientific">Steinernema carpocapsae</name>
    <name type="common">Entomopathogenic nematode</name>
    <dbReference type="NCBI Taxonomy" id="34508"/>
    <lineage>
        <taxon>Eukaryota</taxon>
        <taxon>Metazoa</taxon>
        <taxon>Ecdysozoa</taxon>
        <taxon>Nematoda</taxon>
        <taxon>Chromadorea</taxon>
        <taxon>Rhabditida</taxon>
        <taxon>Tylenchina</taxon>
        <taxon>Panagrolaimomorpha</taxon>
        <taxon>Strongyloidoidea</taxon>
        <taxon>Steinernematidae</taxon>
        <taxon>Steinernema</taxon>
    </lineage>
</organism>
<dbReference type="AlphaFoldDB" id="A0A4U8UWN5"/>
<sequence length="432" mass="50983">MNKRHASILMLISMIVGIFPLEESDDTKFEYQLEEFLRNEFDYSEYLNSRSEIPTIPFRDVSTDTFWKFGSVEKSKLRRYVENNVTRELRALELKPWLSKEDILDELARCIHFKYGTTNKQNFVYDKQLSRMNLVKFSCLLIDDRYVFGMFLARFRFRLKKVLLRKQYRSWASNTRLITVRDMQKMSEHFWGVFATKSHDFVQKEIRKLNFRSESAAHDEENDYGKTQNSLDLTNVHMFSHASSDVNDLSAPEVPEYVVPEEVRLALINLYPEKDMMELTQNPKRDQYFRNVSIPMTIRLFRLEEREIPNALDIFWKDLSAESQGSLETCISHLCEESDQVSQLTEFNGSRPSEFFKDRALRYNISPDEALITYASSRPTFFANSAPAGSNATKFRKQKKLMANQTESEWYRLLDWQVAHNFRVNVPVMFAS</sequence>
<dbReference type="EMBL" id="AZBU02000001">
    <property type="protein sequence ID" value="TMS37245.1"/>
    <property type="molecule type" value="Genomic_DNA"/>
</dbReference>
<keyword evidence="3" id="KW-1185">Reference proteome</keyword>
<dbReference type="Proteomes" id="UP000298663">
    <property type="component" value="Chromosome X"/>
</dbReference>
<feature type="chain" id="PRO_5020734012" evidence="1">
    <location>
        <begin position="25"/>
        <end position="432"/>
    </location>
</feature>
<keyword evidence="1" id="KW-0732">Signal</keyword>
<accession>A0A4U8UWN5</accession>
<protein>
    <submittedName>
        <fullName evidence="2">Uncharacterized protein</fullName>
    </submittedName>
</protein>